<dbReference type="Proteomes" id="UP001518976">
    <property type="component" value="Unassembled WGS sequence"/>
</dbReference>
<accession>A0ABS3WMY2</accession>
<feature type="domain" description="Helix-turn-helix" evidence="1">
    <location>
        <begin position="6"/>
        <end position="54"/>
    </location>
</feature>
<evidence type="ECO:0000259" key="1">
    <source>
        <dbReference type="Pfam" id="PF12728"/>
    </source>
</evidence>
<protein>
    <submittedName>
        <fullName evidence="2">Helix-turn-helix domain-containing protein</fullName>
    </submittedName>
</protein>
<dbReference type="InterPro" id="IPR009061">
    <property type="entry name" value="DNA-bd_dom_put_sf"/>
</dbReference>
<dbReference type="RefSeq" id="WP_209263019.1">
    <property type="nucleotide sequence ID" value="NZ_JAFFZN010000001.1"/>
</dbReference>
<proteinExistence type="predicted"/>
<gene>
    <name evidence="2" type="ORF">JW592_01810</name>
</gene>
<dbReference type="Pfam" id="PF12728">
    <property type="entry name" value="HTH_17"/>
    <property type="match status" value="1"/>
</dbReference>
<dbReference type="NCBIfam" id="TIGR01764">
    <property type="entry name" value="excise"/>
    <property type="match status" value="1"/>
</dbReference>
<organism evidence="2 3">
    <name type="scientific">Streptomyces spirodelae</name>
    <dbReference type="NCBI Taxonomy" id="2812904"/>
    <lineage>
        <taxon>Bacteria</taxon>
        <taxon>Bacillati</taxon>
        <taxon>Actinomycetota</taxon>
        <taxon>Actinomycetes</taxon>
        <taxon>Kitasatosporales</taxon>
        <taxon>Streptomycetaceae</taxon>
        <taxon>Streptomyces</taxon>
    </lineage>
</organism>
<keyword evidence="3" id="KW-1185">Reference proteome</keyword>
<dbReference type="EMBL" id="JAFFZN010000001">
    <property type="protein sequence ID" value="MBO8184222.1"/>
    <property type="molecule type" value="Genomic_DNA"/>
</dbReference>
<sequence length="57" mass="7029">MERRYVGVSEAAFYLDVSKRWLYRESRRHGVPRYYFGGKLKFRLEDLDRWARQQKAS</sequence>
<comment type="caution">
    <text evidence="2">The sequence shown here is derived from an EMBL/GenBank/DDBJ whole genome shotgun (WGS) entry which is preliminary data.</text>
</comment>
<dbReference type="InterPro" id="IPR010093">
    <property type="entry name" value="SinI_DNA-bd"/>
</dbReference>
<reference evidence="2 3" key="1">
    <citation type="submission" date="2021-02" db="EMBL/GenBank/DDBJ databases">
        <title>Streptomyces spirodelae sp. nov., isolated from duckweed.</title>
        <authorList>
            <person name="Saimee Y."/>
            <person name="Duangmal K."/>
        </authorList>
    </citation>
    <scope>NUCLEOTIDE SEQUENCE [LARGE SCALE GENOMIC DNA]</scope>
    <source>
        <strain evidence="2 3">DW4-2</strain>
    </source>
</reference>
<evidence type="ECO:0000313" key="2">
    <source>
        <dbReference type="EMBL" id="MBO8184222.1"/>
    </source>
</evidence>
<dbReference type="SUPFAM" id="SSF46955">
    <property type="entry name" value="Putative DNA-binding domain"/>
    <property type="match status" value="1"/>
</dbReference>
<name>A0ABS3WMY2_9ACTN</name>
<dbReference type="InterPro" id="IPR041657">
    <property type="entry name" value="HTH_17"/>
</dbReference>
<evidence type="ECO:0000313" key="3">
    <source>
        <dbReference type="Proteomes" id="UP001518976"/>
    </source>
</evidence>